<feature type="compositionally biased region" description="Polar residues" evidence="1">
    <location>
        <begin position="1"/>
        <end position="31"/>
    </location>
</feature>
<keyword evidence="3" id="KW-1185">Reference proteome</keyword>
<evidence type="ECO:0000313" key="2">
    <source>
        <dbReference type="EMBL" id="RLK54421.1"/>
    </source>
</evidence>
<feature type="compositionally biased region" description="Basic and acidic residues" evidence="1">
    <location>
        <begin position="53"/>
        <end position="66"/>
    </location>
</feature>
<organism evidence="2 3">
    <name type="scientific">Actinokineospora cianjurensis</name>
    <dbReference type="NCBI Taxonomy" id="585224"/>
    <lineage>
        <taxon>Bacteria</taxon>
        <taxon>Bacillati</taxon>
        <taxon>Actinomycetota</taxon>
        <taxon>Actinomycetes</taxon>
        <taxon>Pseudonocardiales</taxon>
        <taxon>Pseudonocardiaceae</taxon>
        <taxon>Actinokineospora</taxon>
    </lineage>
</organism>
<reference evidence="2 3" key="1">
    <citation type="submission" date="2018-10" db="EMBL/GenBank/DDBJ databases">
        <title>Genomic Encyclopedia of Archaeal and Bacterial Type Strains, Phase II (KMG-II): from individual species to whole genera.</title>
        <authorList>
            <person name="Goeker M."/>
        </authorList>
    </citation>
    <scope>NUCLEOTIDE SEQUENCE [LARGE SCALE GENOMIC DNA]</scope>
    <source>
        <strain evidence="2 3">DSM 45657</strain>
    </source>
</reference>
<protein>
    <submittedName>
        <fullName evidence="2">Uncharacterized protein</fullName>
    </submittedName>
</protein>
<comment type="caution">
    <text evidence="2">The sequence shown here is derived from an EMBL/GenBank/DDBJ whole genome shotgun (WGS) entry which is preliminary data.</text>
</comment>
<accession>A0A421AX99</accession>
<dbReference type="Proteomes" id="UP000282454">
    <property type="component" value="Unassembled WGS sequence"/>
</dbReference>
<evidence type="ECO:0000313" key="3">
    <source>
        <dbReference type="Proteomes" id="UP000282454"/>
    </source>
</evidence>
<dbReference type="RefSeq" id="WP_121394278.1">
    <property type="nucleotide sequence ID" value="NZ_RCDD01000007.1"/>
</dbReference>
<name>A0A421AX99_9PSEU</name>
<sequence length="66" mass="6860">MPESTETQPQHGRTRHPATSQTDGTTQTSEGSEAPGGGAPTSTVIGEDGLPDWARKELTKVRGEAA</sequence>
<gene>
    <name evidence="2" type="ORF">CLV68_5971</name>
</gene>
<dbReference type="OrthoDB" id="4216082at2"/>
<dbReference type="AlphaFoldDB" id="A0A421AX99"/>
<evidence type="ECO:0000256" key="1">
    <source>
        <dbReference type="SAM" id="MobiDB-lite"/>
    </source>
</evidence>
<feature type="region of interest" description="Disordered" evidence="1">
    <location>
        <begin position="1"/>
        <end position="66"/>
    </location>
</feature>
<dbReference type="EMBL" id="RCDD01000007">
    <property type="protein sequence ID" value="RLK54421.1"/>
    <property type="molecule type" value="Genomic_DNA"/>
</dbReference>
<proteinExistence type="predicted"/>